<evidence type="ECO:0000256" key="1">
    <source>
        <dbReference type="ARBA" id="ARBA00023002"/>
    </source>
</evidence>
<evidence type="ECO:0000313" key="5">
    <source>
        <dbReference type="Proteomes" id="UP000760494"/>
    </source>
</evidence>
<dbReference type="InterPro" id="IPR001509">
    <property type="entry name" value="Epimerase_deHydtase"/>
</dbReference>
<dbReference type="EMBL" id="CABFJX010000386">
    <property type="protein sequence ID" value="VTT77406.1"/>
    <property type="molecule type" value="Genomic_DNA"/>
</dbReference>
<dbReference type="Gene3D" id="3.40.50.720">
    <property type="entry name" value="NAD(P)-binding Rossmann-like Domain"/>
    <property type="match status" value="1"/>
</dbReference>
<comment type="caution">
    <text evidence="4">The sequence shown here is derived from an EMBL/GenBank/DDBJ whole genome shotgun (WGS) entry which is preliminary data.</text>
</comment>
<dbReference type="GO" id="GO:0016616">
    <property type="term" value="F:oxidoreductase activity, acting on the CH-OH group of donors, NAD or NADP as acceptor"/>
    <property type="evidence" value="ECO:0007669"/>
    <property type="project" value="TreeGrafter"/>
</dbReference>
<dbReference type="Pfam" id="PF01370">
    <property type="entry name" value="Epimerase"/>
    <property type="match status" value="1"/>
</dbReference>
<accession>A0A9Q9UEC0</accession>
<gene>
    <name evidence="4" type="ORF">C2S_10562</name>
</gene>
<organism evidence="4 5">
    <name type="scientific">Fusarium fujikuroi</name>
    <name type="common">Bakanae and foot rot disease fungus</name>
    <name type="synonym">Gibberella fujikuroi</name>
    <dbReference type="NCBI Taxonomy" id="5127"/>
    <lineage>
        <taxon>Eukaryota</taxon>
        <taxon>Fungi</taxon>
        <taxon>Dikarya</taxon>
        <taxon>Ascomycota</taxon>
        <taxon>Pezizomycotina</taxon>
        <taxon>Sordariomycetes</taxon>
        <taxon>Hypocreomycetidae</taxon>
        <taxon>Hypocreales</taxon>
        <taxon>Nectriaceae</taxon>
        <taxon>Fusarium</taxon>
        <taxon>Fusarium fujikuroi species complex</taxon>
    </lineage>
</organism>
<dbReference type="InterPro" id="IPR036291">
    <property type="entry name" value="NAD(P)-bd_dom_sf"/>
</dbReference>
<comment type="similarity">
    <text evidence="2">Belongs to the NAD(P)-dependent epimerase/dehydratase family. Dihydroflavonol-4-reductase subfamily.</text>
</comment>
<sequence length="424" mass="46965">MADQNRVIYTVDPSTSPASWPPGQAPEFGMMIYRVEVIYINLQGDSDFRTLRTGTNEHIHHAVIQVTKHIARGLYRIVSMNMRISEPAIPFGSTVVVIGANGYMGVETCEKLLQAGFSVRGTVRDVEKNRQWMHKLFDAKWPGMFELVHVADFEAEGAFDAAFKGAEGVIYVSTPIILNADPARVVDPVVKGTINSLEAAARAGVKRYVLSSSSKAVESTNYNHPHHITSSSMFNYDAIRKACSEPNVDGLDRFVDVYSASRALAELAFWSWVGTNQPPFVANCVVPDGQFGRALDTENTSSTFRMLKAAAEGEWDKVFGQVAYYTDVQDAARLLVAAVALPSIVNERIFSYCHNSTWNELRYKIRLTSLKGERLVKGKDQAVEGRDLSNAGALIKRAEDILRKIGQQGFASEEDILRDFLDSL</sequence>
<dbReference type="Proteomes" id="UP000760494">
    <property type="component" value="Unassembled WGS sequence"/>
</dbReference>
<protein>
    <recommendedName>
        <fullName evidence="3">NAD-dependent epimerase/dehydratase domain-containing protein</fullName>
    </recommendedName>
</protein>
<reference evidence="4" key="1">
    <citation type="submission" date="2019-05" db="EMBL/GenBank/DDBJ databases">
        <authorList>
            <person name="Piombo E."/>
        </authorList>
    </citation>
    <scope>NUCLEOTIDE SEQUENCE</scope>
    <source>
        <strain evidence="4">C2S</strain>
    </source>
</reference>
<name>A0A9Q9UEC0_FUSFU</name>
<dbReference type="PANTHER" id="PTHR10366:SF562">
    <property type="entry name" value="ALDEHYDE REDUCTASE II (AFU_ORTHOLOGUE AFUA_1G11360)"/>
    <property type="match status" value="1"/>
</dbReference>
<evidence type="ECO:0000313" key="4">
    <source>
        <dbReference type="EMBL" id="VTT77406.1"/>
    </source>
</evidence>
<evidence type="ECO:0000259" key="3">
    <source>
        <dbReference type="Pfam" id="PF01370"/>
    </source>
</evidence>
<proteinExistence type="inferred from homology"/>
<evidence type="ECO:0000256" key="2">
    <source>
        <dbReference type="ARBA" id="ARBA00023445"/>
    </source>
</evidence>
<keyword evidence="1" id="KW-0560">Oxidoreductase</keyword>
<dbReference type="AlphaFoldDB" id="A0A9Q9UEC0"/>
<feature type="domain" description="NAD-dependent epimerase/dehydratase" evidence="3">
    <location>
        <begin position="95"/>
        <end position="341"/>
    </location>
</feature>
<dbReference type="InterPro" id="IPR050425">
    <property type="entry name" value="NAD(P)_dehydrat-like"/>
</dbReference>
<dbReference type="SUPFAM" id="SSF51735">
    <property type="entry name" value="NAD(P)-binding Rossmann-fold domains"/>
    <property type="match status" value="1"/>
</dbReference>
<dbReference type="PANTHER" id="PTHR10366">
    <property type="entry name" value="NAD DEPENDENT EPIMERASE/DEHYDRATASE"/>
    <property type="match status" value="1"/>
</dbReference>